<evidence type="ECO:0000313" key="3">
    <source>
        <dbReference type="Proteomes" id="UP000070544"/>
    </source>
</evidence>
<gene>
    <name evidence="2" type="ORF">M427DRAFT_33507</name>
</gene>
<evidence type="ECO:0000256" key="1">
    <source>
        <dbReference type="SAM" id="Phobius"/>
    </source>
</evidence>
<dbReference type="EMBL" id="KQ965773">
    <property type="protein sequence ID" value="KXS13831.1"/>
    <property type="molecule type" value="Genomic_DNA"/>
</dbReference>
<keyword evidence="1" id="KW-0812">Transmembrane</keyword>
<name>A0A139AAJ6_GONPJ</name>
<dbReference type="OrthoDB" id="2432695at2759"/>
<dbReference type="AlphaFoldDB" id="A0A139AAJ6"/>
<reference evidence="2 3" key="1">
    <citation type="journal article" date="2015" name="Genome Biol. Evol.">
        <title>Phylogenomic analyses indicate that early fungi evolved digesting cell walls of algal ancestors of land plants.</title>
        <authorList>
            <person name="Chang Y."/>
            <person name="Wang S."/>
            <person name="Sekimoto S."/>
            <person name="Aerts A.L."/>
            <person name="Choi C."/>
            <person name="Clum A."/>
            <person name="LaButti K.M."/>
            <person name="Lindquist E.A."/>
            <person name="Yee Ngan C."/>
            <person name="Ohm R.A."/>
            <person name="Salamov A.A."/>
            <person name="Grigoriev I.V."/>
            <person name="Spatafora J.W."/>
            <person name="Berbee M.L."/>
        </authorList>
    </citation>
    <scope>NUCLEOTIDE SEQUENCE [LARGE SCALE GENOMIC DNA]</scope>
    <source>
        <strain evidence="2 3">JEL478</strain>
    </source>
</reference>
<accession>A0A139AAJ6</accession>
<dbReference type="Proteomes" id="UP000070544">
    <property type="component" value="Unassembled WGS sequence"/>
</dbReference>
<keyword evidence="1" id="KW-0472">Membrane</keyword>
<organism evidence="2 3">
    <name type="scientific">Gonapodya prolifera (strain JEL478)</name>
    <name type="common">Monoblepharis prolifera</name>
    <dbReference type="NCBI Taxonomy" id="1344416"/>
    <lineage>
        <taxon>Eukaryota</taxon>
        <taxon>Fungi</taxon>
        <taxon>Fungi incertae sedis</taxon>
        <taxon>Chytridiomycota</taxon>
        <taxon>Chytridiomycota incertae sedis</taxon>
        <taxon>Monoblepharidomycetes</taxon>
        <taxon>Monoblepharidales</taxon>
        <taxon>Gonapodyaceae</taxon>
        <taxon>Gonapodya</taxon>
    </lineage>
</organism>
<evidence type="ECO:0000313" key="2">
    <source>
        <dbReference type="EMBL" id="KXS13831.1"/>
    </source>
</evidence>
<sequence length="173" mass="20305">MDLLRELYASQFADTSQARELVAPVGTQWKLDFNAITHAILDRRELEKLLALDRGLHEWRLTDKDWNYLEKVRTLLEPMVQALAMVESVAYLTLAMVVPLFNIVMDKLEDVDVRMLLLLSTVREAIAEVLRKYYAKMDSTRLYWIALVLHLAYKLSWMREEGWEAQYVEDDVP</sequence>
<dbReference type="InterPro" id="IPR012337">
    <property type="entry name" value="RNaseH-like_sf"/>
</dbReference>
<dbReference type="OMA" id="ITHAILD"/>
<protein>
    <submittedName>
        <fullName evidence="2">Uncharacterized protein</fullName>
    </submittedName>
</protein>
<keyword evidence="1" id="KW-1133">Transmembrane helix</keyword>
<feature type="transmembrane region" description="Helical" evidence="1">
    <location>
        <begin position="80"/>
        <end position="101"/>
    </location>
</feature>
<dbReference type="SUPFAM" id="SSF53098">
    <property type="entry name" value="Ribonuclease H-like"/>
    <property type="match status" value="1"/>
</dbReference>
<proteinExistence type="predicted"/>
<keyword evidence="3" id="KW-1185">Reference proteome</keyword>